<accession>A0A0W0SXW8</accession>
<dbReference type="EMBL" id="LNXY01000018">
    <property type="protein sequence ID" value="KTC88206.1"/>
    <property type="molecule type" value="Genomic_DNA"/>
</dbReference>
<keyword evidence="1" id="KW-0812">Transmembrane</keyword>
<evidence type="ECO:0000256" key="1">
    <source>
        <dbReference type="SAM" id="Phobius"/>
    </source>
</evidence>
<comment type="caution">
    <text evidence="2">The sequence shown here is derived from an EMBL/GenBank/DDBJ whole genome shotgun (WGS) entry which is preliminary data.</text>
</comment>
<feature type="transmembrane region" description="Helical" evidence="1">
    <location>
        <begin position="17"/>
        <end position="39"/>
    </location>
</feature>
<evidence type="ECO:0000313" key="3">
    <source>
        <dbReference type="Proteomes" id="UP000054736"/>
    </source>
</evidence>
<keyword evidence="1" id="KW-0472">Membrane</keyword>
<keyword evidence="1" id="KW-1133">Transmembrane helix</keyword>
<name>A0A0W0SXW8_9GAMM</name>
<dbReference type="PATRIC" id="fig|1212489.4.peg.835"/>
<dbReference type="STRING" id="1212489.Ldro_0800"/>
<keyword evidence="3" id="KW-1185">Reference proteome</keyword>
<organism evidence="2 3">
    <name type="scientific">Legionella drozanskii LLAP-1</name>
    <dbReference type="NCBI Taxonomy" id="1212489"/>
    <lineage>
        <taxon>Bacteria</taxon>
        <taxon>Pseudomonadati</taxon>
        <taxon>Pseudomonadota</taxon>
        <taxon>Gammaproteobacteria</taxon>
        <taxon>Legionellales</taxon>
        <taxon>Legionellaceae</taxon>
        <taxon>Legionella</taxon>
    </lineage>
</organism>
<dbReference type="AlphaFoldDB" id="A0A0W0SXW8"/>
<proteinExistence type="predicted"/>
<sequence>MSMIVQGALYYQYGFEVFLKMFLTIFMIKLIVTVPYVYLAKLLVILYRYIDDIEFEKYNKNLASYNLNNRLINE</sequence>
<evidence type="ECO:0000313" key="2">
    <source>
        <dbReference type="EMBL" id="KTC88206.1"/>
    </source>
</evidence>
<reference evidence="2 3" key="1">
    <citation type="submission" date="2015-11" db="EMBL/GenBank/DDBJ databases">
        <title>Genomic analysis of 38 Legionella species identifies large and diverse effector repertoires.</title>
        <authorList>
            <person name="Burstein D."/>
            <person name="Amaro F."/>
            <person name="Zusman T."/>
            <person name="Lifshitz Z."/>
            <person name="Cohen O."/>
            <person name="Gilbert J.A."/>
            <person name="Pupko T."/>
            <person name="Shuman H.A."/>
            <person name="Segal G."/>
        </authorList>
    </citation>
    <scope>NUCLEOTIDE SEQUENCE [LARGE SCALE GENOMIC DNA]</scope>
    <source>
        <strain evidence="2 3">ATCC 700990</strain>
    </source>
</reference>
<dbReference type="Proteomes" id="UP000054736">
    <property type="component" value="Unassembled WGS sequence"/>
</dbReference>
<gene>
    <name evidence="2" type="ORF">Ldro_0800</name>
</gene>
<protein>
    <submittedName>
        <fullName evidence="2">Uncharacterized protein</fullName>
    </submittedName>
</protein>